<dbReference type="EMBL" id="VMNH01000005">
    <property type="protein sequence ID" value="TVO77034.1"/>
    <property type="molecule type" value="Genomic_DNA"/>
</dbReference>
<comment type="similarity">
    <text evidence="4">Belongs to the Maf family. YhdE subfamily.</text>
</comment>
<dbReference type="PIRSF" id="PIRSF006305">
    <property type="entry name" value="Maf"/>
    <property type="match status" value="1"/>
</dbReference>
<gene>
    <name evidence="5" type="ORF">FHP88_06320</name>
</gene>
<evidence type="ECO:0000313" key="5">
    <source>
        <dbReference type="EMBL" id="TVO77034.1"/>
    </source>
</evidence>
<dbReference type="GO" id="GO:0009117">
    <property type="term" value="P:nucleotide metabolic process"/>
    <property type="evidence" value="ECO:0007669"/>
    <property type="project" value="UniProtKB-KW"/>
</dbReference>
<comment type="caution">
    <text evidence="5">The sequence shown here is derived from an EMBL/GenBank/DDBJ whole genome shotgun (WGS) entry which is preliminary data.</text>
</comment>
<proteinExistence type="inferred from homology"/>
<evidence type="ECO:0000256" key="2">
    <source>
        <dbReference type="ARBA" id="ARBA00022801"/>
    </source>
</evidence>
<keyword evidence="3 4" id="KW-0546">Nucleotide metabolism</keyword>
<feature type="site" description="Important for substrate specificity" evidence="4">
    <location>
        <position position="74"/>
    </location>
</feature>
<dbReference type="GO" id="GO:0005737">
    <property type="term" value="C:cytoplasm"/>
    <property type="evidence" value="ECO:0007669"/>
    <property type="project" value="UniProtKB-SubCell"/>
</dbReference>
<organism evidence="5 6">
    <name type="scientific">Sedimenticola selenatireducens</name>
    <dbReference type="NCBI Taxonomy" id="191960"/>
    <lineage>
        <taxon>Bacteria</taxon>
        <taxon>Pseudomonadati</taxon>
        <taxon>Pseudomonadota</taxon>
        <taxon>Gammaproteobacteria</taxon>
        <taxon>Chromatiales</taxon>
        <taxon>Sedimenticolaceae</taxon>
        <taxon>Sedimenticola</taxon>
    </lineage>
</organism>
<sequence>MQPLIYLASNSPRRRELLMQIGVHHTVVGVNIDETPLPGEAPAEYVIRMALTKARAGFKSSDRDKPLPILGADTAVVIDHQILGKPNSRDDAIAMMMKLADNTHKVLTGVAVISQHEETRLSVSHVQFRPISRVQAEAYWESGEPADKAGGYGIQGIGAIFIAKLEGSFSGVMGLPLFETAELLQRVGICPLRCE</sequence>
<comment type="catalytic activity">
    <reaction evidence="4">
        <text>UTP + H2O = UMP + diphosphate + H(+)</text>
        <dbReference type="Rhea" id="RHEA:29395"/>
        <dbReference type="ChEBI" id="CHEBI:15377"/>
        <dbReference type="ChEBI" id="CHEBI:15378"/>
        <dbReference type="ChEBI" id="CHEBI:33019"/>
        <dbReference type="ChEBI" id="CHEBI:46398"/>
        <dbReference type="ChEBI" id="CHEBI:57865"/>
        <dbReference type="EC" id="3.6.1.9"/>
    </reaction>
</comment>
<comment type="caution">
    <text evidence="4">Lacks conserved residue(s) required for the propagation of feature annotation.</text>
</comment>
<evidence type="ECO:0000313" key="6">
    <source>
        <dbReference type="Proteomes" id="UP000316649"/>
    </source>
</evidence>
<dbReference type="CDD" id="cd00555">
    <property type="entry name" value="Maf"/>
    <property type="match status" value="1"/>
</dbReference>
<accession>A0A558DTX9</accession>
<dbReference type="InterPro" id="IPR029001">
    <property type="entry name" value="ITPase-like_fam"/>
</dbReference>
<reference evidence="5 6" key="1">
    <citation type="submission" date="2019-07" db="EMBL/GenBank/DDBJ databases">
        <title>The pathways for chlorine oxyanion respiration interact through the shared metabolite chlorate.</title>
        <authorList>
            <person name="Barnum T.P."/>
            <person name="Cheng Y."/>
            <person name="Hill K.A."/>
            <person name="Lucas L.N."/>
            <person name="Carlson H.K."/>
            <person name="Coates J.D."/>
        </authorList>
    </citation>
    <scope>NUCLEOTIDE SEQUENCE [LARGE SCALE GENOMIC DNA]</scope>
    <source>
        <strain evidence="5 6">BK-1</strain>
    </source>
</reference>
<feature type="site" description="Important for substrate specificity" evidence="4">
    <location>
        <position position="13"/>
    </location>
</feature>
<dbReference type="Gene3D" id="3.90.950.10">
    <property type="match status" value="1"/>
</dbReference>
<evidence type="ECO:0000256" key="3">
    <source>
        <dbReference type="ARBA" id="ARBA00023080"/>
    </source>
</evidence>
<dbReference type="PANTHER" id="PTHR43213:SF5">
    <property type="entry name" value="BIFUNCTIONAL DTTP_UTP PYROPHOSPHATASE_METHYLTRANSFERASE PROTEIN-RELATED"/>
    <property type="match status" value="1"/>
</dbReference>
<dbReference type="GO" id="GO:0036218">
    <property type="term" value="F:dTTP diphosphatase activity"/>
    <property type="evidence" value="ECO:0007669"/>
    <property type="project" value="RHEA"/>
</dbReference>
<dbReference type="Pfam" id="PF02545">
    <property type="entry name" value="Maf"/>
    <property type="match status" value="1"/>
</dbReference>
<protein>
    <recommendedName>
        <fullName evidence="4">dTTP/UTP pyrophosphatase</fullName>
        <shortName evidence="4">dTTPase/UTPase</shortName>
        <ecNumber evidence="4">3.6.1.9</ecNumber>
    </recommendedName>
    <alternativeName>
        <fullName evidence="4">Nucleoside triphosphate pyrophosphatase</fullName>
    </alternativeName>
    <alternativeName>
        <fullName evidence="4">Nucleotide pyrophosphatase</fullName>
        <shortName evidence="4">Nucleotide PPase</shortName>
    </alternativeName>
</protein>
<evidence type="ECO:0000256" key="4">
    <source>
        <dbReference type="HAMAP-Rule" id="MF_00528"/>
    </source>
</evidence>
<comment type="function">
    <text evidence="4">Nucleoside triphosphate pyrophosphatase that hydrolyzes dTTP and UTP. May have a dual role in cell division arrest and in preventing the incorporation of modified nucleotides into cellular nucleic acids.</text>
</comment>
<dbReference type="InterPro" id="IPR003697">
    <property type="entry name" value="Maf-like"/>
</dbReference>
<comment type="cofactor">
    <cofactor evidence="1 4">
        <name>a divalent metal cation</name>
        <dbReference type="ChEBI" id="CHEBI:60240"/>
    </cofactor>
</comment>
<dbReference type="GO" id="GO:0036221">
    <property type="term" value="F:UTP diphosphatase activity"/>
    <property type="evidence" value="ECO:0007669"/>
    <property type="project" value="RHEA"/>
</dbReference>
<comment type="subcellular location">
    <subcellularLocation>
        <location evidence="4">Cytoplasm</location>
    </subcellularLocation>
</comment>
<comment type="catalytic activity">
    <reaction evidence="4">
        <text>dTTP + H2O = dTMP + diphosphate + H(+)</text>
        <dbReference type="Rhea" id="RHEA:28534"/>
        <dbReference type="ChEBI" id="CHEBI:15377"/>
        <dbReference type="ChEBI" id="CHEBI:15378"/>
        <dbReference type="ChEBI" id="CHEBI:33019"/>
        <dbReference type="ChEBI" id="CHEBI:37568"/>
        <dbReference type="ChEBI" id="CHEBI:63528"/>
        <dbReference type="EC" id="3.6.1.9"/>
    </reaction>
</comment>
<keyword evidence="2 4" id="KW-0378">Hydrolase</keyword>
<dbReference type="OrthoDB" id="9807767at2"/>
<feature type="active site" description="Proton acceptor" evidence="4">
    <location>
        <position position="73"/>
    </location>
</feature>
<dbReference type="AlphaFoldDB" id="A0A558DTX9"/>
<dbReference type="Proteomes" id="UP000316649">
    <property type="component" value="Unassembled WGS sequence"/>
</dbReference>
<dbReference type="RefSeq" id="WP_144358163.1">
    <property type="nucleotide sequence ID" value="NZ_VMNH01000005.1"/>
</dbReference>
<dbReference type="HAMAP" id="MF_00528">
    <property type="entry name" value="Maf"/>
    <property type="match status" value="1"/>
</dbReference>
<feature type="site" description="Important for substrate specificity" evidence="4">
    <location>
        <position position="155"/>
    </location>
</feature>
<keyword evidence="4" id="KW-0963">Cytoplasm</keyword>
<name>A0A558DTX9_9GAMM</name>
<dbReference type="EC" id="3.6.1.9" evidence="4"/>
<evidence type="ECO:0000256" key="1">
    <source>
        <dbReference type="ARBA" id="ARBA00001968"/>
    </source>
</evidence>
<keyword evidence="6" id="KW-1185">Reference proteome</keyword>
<dbReference type="SUPFAM" id="SSF52972">
    <property type="entry name" value="ITPase-like"/>
    <property type="match status" value="1"/>
</dbReference>
<dbReference type="PANTHER" id="PTHR43213">
    <property type="entry name" value="BIFUNCTIONAL DTTP/UTP PYROPHOSPHATASE/METHYLTRANSFERASE PROTEIN-RELATED"/>
    <property type="match status" value="1"/>
</dbReference>
<dbReference type="NCBIfam" id="TIGR00172">
    <property type="entry name" value="maf"/>
    <property type="match status" value="1"/>
</dbReference>